<protein>
    <submittedName>
        <fullName evidence="1">Uncharacterized protein</fullName>
    </submittedName>
</protein>
<evidence type="ECO:0000313" key="1">
    <source>
        <dbReference type="EMBL" id="CEK86799.1"/>
    </source>
</evidence>
<gene>
    <name evidence="1" type="primary">ORF155778</name>
</gene>
<dbReference type="EMBL" id="HACG01039934">
    <property type="protein sequence ID" value="CEK86799.1"/>
    <property type="molecule type" value="Transcribed_RNA"/>
</dbReference>
<name>A0A0B7B0B1_9EUPU</name>
<organism evidence="1">
    <name type="scientific">Arion vulgaris</name>
    <dbReference type="NCBI Taxonomy" id="1028688"/>
    <lineage>
        <taxon>Eukaryota</taxon>
        <taxon>Metazoa</taxon>
        <taxon>Spiralia</taxon>
        <taxon>Lophotrochozoa</taxon>
        <taxon>Mollusca</taxon>
        <taxon>Gastropoda</taxon>
        <taxon>Heterobranchia</taxon>
        <taxon>Euthyneura</taxon>
        <taxon>Panpulmonata</taxon>
        <taxon>Eupulmonata</taxon>
        <taxon>Stylommatophora</taxon>
        <taxon>Helicina</taxon>
        <taxon>Arionoidea</taxon>
        <taxon>Arionidae</taxon>
        <taxon>Arion</taxon>
    </lineage>
</organism>
<accession>A0A0B7B0B1</accession>
<feature type="non-terminal residue" evidence="1">
    <location>
        <position position="1"/>
    </location>
</feature>
<sequence>LHCYIETIQTWMQVMNNNEQRVKSLEAIELWLNHRMIRNAWTAKMTNADVMKEIKIQRKRIINLRKKAAIIIQS</sequence>
<reference evidence="1" key="1">
    <citation type="submission" date="2014-12" db="EMBL/GenBank/DDBJ databases">
        <title>Insight into the proteome of Arion vulgaris.</title>
        <authorList>
            <person name="Aradska J."/>
            <person name="Bulat T."/>
            <person name="Smidak R."/>
            <person name="Sarate P."/>
            <person name="Gangsoo J."/>
            <person name="Sialana F."/>
            <person name="Bilban M."/>
            <person name="Lubec G."/>
        </authorList>
    </citation>
    <scope>NUCLEOTIDE SEQUENCE</scope>
    <source>
        <tissue evidence="1">Skin</tissue>
    </source>
</reference>
<dbReference type="AlphaFoldDB" id="A0A0B7B0B1"/>
<proteinExistence type="predicted"/>